<evidence type="ECO:0000313" key="15">
    <source>
        <dbReference type="EMBL" id="KYQ91121.1"/>
    </source>
</evidence>
<evidence type="ECO:0000256" key="10">
    <source>
        <dbReference type="ARBA" id="ARBA00023212"/>
    </source>
</evidence>
<comment type="subcellular location">
    <subcellularLocation>
        <location evidence="2">Chromosome</location>
        <location evidence="2">Centromere</location>
        <location evidence="2">Kinetochore</location>
    </subcellularLocation>
    <subcellularLocation>
        <location evidence="1">Cytoplasm</location>
        <location evidence="1">Cytoskeleton</location>
        <location evidence="1">Spindle</location>
    </subcellularLocation>
</comment>
<dbReference type="OrthoDB" id="193920at2759"/>
<dbReference type="AlphaFoldDB" id="A0A151ZB09"/>
<evidence type="ECO:0000256" key="4">
    <source>
        <dbReference type="ARBA" id="ARBA00022454"/>
    </source>
</evidence>
<keyword evidence="5" id="KW-0963">Cytoplasm</keyword>
<dbReference type="InterPro" id="IPR026762">
    <property type="entry name" value="Ska2"/>
</dbReference>
<dbReference type="GO" id="GO:0051301">
    <property type="term" value="P:cell division"/>
    <property type="evidence" value="ECO:0007669"/>
    <property type="project" value="UniProtKB-KW"/>
</dbReference>
<keyword evidence="4" id="KW-0158">Chromosome</keyword>
<dbReference type="OMA" id="INYMHRQ"/>
<evidence type="ECO:0000256" key="13">
    <source>
        <dbReference type="ARBA" id="ARBA00029651"/>
    </source>
</evidence>
<keyword evidence="12" id="KW-0137">Centromere</keyword>
<dbReference type="Pfam" id="PF16740">
    <property type="entry name" value="SKA2"/>
    <property type="match status" value="1"/>
</dbReference>
<dbReference type="Gene3D" id="6.10.250.1380">
    <property type="match status" value="1"/>
</dbReference>
<evidence type="ECO:0000256" key="2">
    <source>
        <dbReference type="ARBA" id="ARBA00004629"/>
    </source>
</evidence>
<dbReference type="PANTHER" id="PTHR32017">
    <property type="entry name" value="SPINDLE AND KINETOCHORE-ASSOCIATED PROTEIN 2"/>
    <property type="match status" value="1"/>
</dbReference>
<proteinExistence type="inferred from homology"/>
<dbReference type="GO" id="GO:0000278">
    <property type="term" value="P:mitotic cell cycle"/>
    <property type="evidence" value="ECO:0007669"/>
    <property type="project" value="TreeGrafter"/>
</dbReference>
<evidence type="ECO:0000256" key="6">
    <source>
        <dbReference type="ARBA" id="ARBA00022618"/>
    </source>
</evidence>
<keyword evidence="6" id="KW-0132">Cell division</keyword>
<keyword evidence="9" id="KW-0995">Kinetochore</keyword>
<dbReference type="GO" id="GO:0005876">
    <property type="term" value="C:spindle microtubule"/>
    <property type="evidence" value="ECO:0007669"/>
    <property type="project" value="InterPro"/>
</dbReference>
<dbReference type="GO" id="GO:0007059">
    <property type="term" value="P:chromosome segregation"/>
    <property type="evidence" value="ECO:0007669"/>
    <property type="project" value="InterPro"/>
</dbReference>
<sequence length="305" mass="35096">MDSNITTPDITVTLSNLKDFFIDIESDLNTVQQRLNLEFNNEYGNKLNPLKISERLKKIQDDLPTLENDLDMIFIAKKDFIEFSKILLDSRNIIQSMQERKSQPIVSSNNDFVLHQYTSNIANWEANLANNNQINFKPTLLLNQKEIEMETKRWEVENQNLNPTPILNTDLESTKPQPIQVPSIKQTTTTTTKQPTKPISNVPLKKKPIKFEPVTESEFSPLGSHVRGRVKLEDLNAVYEKIFNYYKIDKNHEGSLTKNHLASLVSQNILGLTGQNMLLTLRTLKYIDINKTTQNILLIDKNKSK</sequence>
<protein>
    <recommendedName>
        <fullName evidence="13">Protein FAM33A</fullName>
    </recommendedName>
</protein>
<evidence type="ECO:0000256" key="3">
    <source>
        <dbReference type="ARBA" id="ARBA00010684"/>
    </source>
</evidence>
<evidence type="ECO:0000256" key="8">
    <source>
        <dbReference type="ARBA" id="ARBA00022776"/>
    </source>
</evidence>
<dbReference type="InterPro" id="IPR042091">
    <property type="entry name" value="Ska2_N"/>
</dbReference>
<accession>A0A151ZB09</accession>
<comment type="caution">
    <text evidence="15">The sequence shown here is derived from an EMBL/GenBank/DDBJ whole genome shotgun (WGS) entry which is preliminary data.</text>
</comment>
<evidence type="ECO:0000256" key="7">
    <source>
        <dbReference type="ARBA" id="ARBA00022701"/>
    </source>
</evidence>
<keyword evidence="8" id="KW-0498">Mitosis</keyword>
<dbReference type="PANTHER" id="PTHR32017:SF3">
    <property type="entry name" value="SPINDLE AND KINETOCHORE-ASSOCIATED PROTEIN 2"/>
    <property type="match status" value="1"/>
</dbReference>
<evidence type="ECO:0000256" key="11">
    <source>
        <dbReference type="ARBA" id="ARBA00023306"/>
    </source>
</evidence>
<dbReference type="Proteomes" id="UP000076078">
    <property type="component" value="Unassembled WGS sequence"/>
</dbReference>
<gene>
    <name evidence="15" type="ORF">DLAC_08027</name>
</gene>
<feature type="domain" description="Ska2 N-terminal" evidence="14">
    <location>
        <begin position="14"/>
        <end position="108"/>
    </location>
</feature>
<comment type="similarity">
    <text evidence="3">Belongs to the SKA2 family.</text>
</comment>
<keyword evidence="10" id="KW-0206">Cytoskeleton</keyword>
<name>A0A151ZB09_TIELA</name>
<dbReference type="InParanoid" id="A0A151ZB09"/>
<dbReference type="GO" id="GO:0000940">
    <property type="term" value="C:outer kinetochore"/>
    <property type="evidence" value="ECO:0007669"/>
    <property type="project" value="InterPro"/>
</dbReference>
<reference evidence="15 16" key="1">
    <citation type="submission" date="2015-12" db="EMBL/GenBank/DDBJ databases">
        <title>Dictyostelia acquired genes for synthesis and detection of signals that induce cell-type specialization by lateral gene transfer from prokaryotes.</title>
        <authorList>
            <person name="Gloeckner G."/>
            <person name="Schaap P."/>
        </authorList>
    </citation>
    <scope>NUCLEOTIDE SEQUENCE [LARGE SCALE GENOMIC DNA]</scope>
    <source>
        <strain evidence="15 16">TK</strain>
    </source>
</reference>
<evidence type="ECO:0000256" key="5">
    <source>
        <dbReference type="ARBA" id="ARBA00022490"/>
    </source>
</evidence>
<evidence type="ECO:0000256" key="1">
    <source>
        <dbReference type="ARBA" id="ARBA00004186"/>
    </source>
</evidence>
<evidence type="ECO:0000256" key="12">
    <source>
        <dbReference type="ARBA" id="ARBA00023328"/>
    </source>
</evidence>
<keyword evidence="11" id="KW-0131">Cell cycle</keyword>
<organism evidence="15 16">
    <name type="scientific">Tieghemostelium lacteum</name>
    <name type="common">Slime mold</name>
    <name type="synonym">Dictyostelium lacteum</name>
    <dbReference type="NCBI Taxonomy" id="361077"/>
    <lineage>
        <taxon>Eukaryota</taxon>
        <taxon>Amoebozoa</taxon>
        <taxon>Evosea</taxon>
        <taxon>Eumycetozoa</taxon>
        <taxon>Dictyostelia</taxon>
        <taxon>Dictyosteliales</taxon>
        <taxon>Raperosteliaceae</taxon>
        <taxon>Tieghemostelium</taxon>
    </lineage>
</organism>
<keyword evidence="7" id="KW-0493">Microtubule</keyword>
<keyword evidence="16" id="KW-1185">Reference proteome</keyword>
<evidence type="ECO:0000313" key="16">
    <source>
        <dbReference type="Proteomes" id="UP000076078"/>
    </source>
</evidence>
<evidence type="ECO:0000256" key="9">
    <source>
        <dbReference type="ARBA" id="ARBA00022838"/>
    </source>
</evidence>
<dbReference type="EMBL" id="LODT01000035">
    <property type="protein sequence ID" value="KYQ91121.1"/>
    <property type="molecule type" value="Genomic_DNA"/>
</dbReference>
<evidence type="ECO:0000259" key="14">
    <source>
        <dbReference type="Pfam" id="PF16740"/>
    </source>
</evidence>
<dbReference type="GO" id="GO:0008017">
    <property type="term" value="F:microtubule binding"/>
    <property type="evidence" value="ECO:0007669"/>
    <property type="project" value="InterPro"/>
</dbReference>